<proteinExistence type="inferred from homology"/>
<keyword evidence="4" id="KW-0732">Signal</keyword>
<feature type="compositionally biased region" description="Basic and acidic residues" evidence="7">
    <location>
        <begin position="17"/>
        <end position="28"/>
    </location>
</feature>
<evidence type="ECO:0000313" key="9">
    <source>
        <dbReference type="WBParaSite" id="L893_g15972.t1"/>
    </source>
</evidence>
<evidence type="ECO:0000256" key="7">
    <source>
        <dbReference type="SAM" id="MobiDB-lite"/>
    </source>
</evidence>
<dbReference type="Proteomes" id="UP000095287">
    <property type="component" value="Unplaced"/>
</dbReference>
<dbReference type="AlphaFoldDB" id="A0A1I7YG65"/>
<dbReference type="GO" id="GO:0008289">
    <property type="term" value="F:lipid binding"/>
    <property type="evidence" value="ECO:0007669"/>
    <property type="project" value="UniProtKB-KW"/>
</dbReference>
<reference evidence="9" key="1">
    <citation type="submission" date="2016-11" db="UniProtKB">
        <authorList>
            <consortium name="WormBaseParasite"/>
        </authorList>
    </citation>
    <scope>IDENTIFICATION</scope>
</reference>
<protein>
    <submittedName>
        <fullName evidence="9">Uncharacterized protein</fullName>
    </submittedName>
</protein>
<evidence type="ECO:0000256" key="2">
    <source>
        <dbReference type="ARBA" id="ARBA00006648"/>
    </source>
</evidence>
<evidence type="ECO:0000313" key="8">
    <source>
        <dbReference type="Proteomes" id="UP000095287"/>
    </source>
</evidence>
<feature type="region of interest" description="Disordered" evidence="7">
    <location>
        <begin position="1"/>
        <end position="28"/>
    </location>
</feature>
<keyword evidence="3" id="KW-0964">Secreted</keyword>
<keyword evidence="5" id="KW-0175">Coiled coil</keyword>
<dbReference type="Gene3D" id="1.20.120.1100">
    <property type="match status" value="1"/>
</dbReference>
<dbReference type="WBParaSite" id="L893_g15972.t1">
    <property type="protein sequence ID" value="L893_g15972.t1"/>
    <property type="gene ID" value="L893_g15972"/>
</dbReference>
<evidence type="ECO:0000256" key="4">
    <source>
        <dbReference type="ARBA" id="ARBA00022729"/>
    </source>
</evidence>
<comment type="similarity">
    <text evidence="2">Belongs to the fatty-acid and retinol-binding protein (FARBP) family.</text>
</comment>
<dbReference type="Pfam" id="PF05823">
    <property type="entry name" value="Gp-FAR-1"/>
    <property type="match status" value="1"/>
</dbReference>
<evidence type="ECO:0000256" key="1">
    <source>
        <dbReference type="ARBA" id="ARBA00004613"/>
    </source>
</evidence>
<evidence type="ECO:0000256" key="3">
    <source>
        <dbReference type="ARBA" id="ARBA00022525"/>
    </source>
</evidence>
<dbReference type="InterPro" id="IPR008632">
    <property type="entry name" value="Gp-FAR-1"/>
</dbReference>
<accession>A0A1I7YG65</accession>
<organism evidence="8 9">
    <name type="scientific">Steinernema glaseri</name>
    <dbReference type="NCBI Taxonomy" id="37863"/>
    <lineage>
        <taxon>Eukaryota</taxon>
        <taxon>Metazoa</taxon>
        <taxon>Ecdysozoa</taxon>
        <taxon>Nematoda</taxon>
        <taxon>Chromadorea</taxon>
        <taxon>Rhabditida</taxon>
        <taxon>Tylenchina</taxon>
        <taxon>Panagrolaimomorpha</taxon>
        <taxon>Strongyloidoidea</taxon>
        <taxon>Steinernematidae</taxon>
        <taxon>Steinernema</taxon>
    </lineage>
</organism>
<name>A0A1I7YG65_9BILA</name>
<sequence>MNNLAMQSHSPQNEVQEDQRTAPSERRTAASKKQFHLIAIILSKLLPVVTNPSVDESNESNDCVLMFVDLHNYLELRNTISVSKQTGRQALPLVTAASSHFPFRPDHCAIDQFEMRCVTYSILVALFAIGLGDASKRDIMKDVIPDETFKFFSTMTWEEKEALKEIKQAVYQSTKNGTKLTPDEITALTKEKSPSLYDKKIALETTLKNKVAALTPKGQTFIESLHITSVMTGQNYGVGDRSDMLALLRKENRELTKEDRKAIIDQFPKFKKIFAYLQRKP</sequence>
<evidence type="ECO:0000256" key="6">
    <source>
        <dbReference type="ARBA" id="ARBA00023121"/>
    </source>
</evidence>
<keyword evidence="6" id="KW-0446">Lipid-binding</keyword>
<dbReference type="GO" id="GO:0005576">
    <property type="term" value="C:extracellular region"/>
    <property type="evidence" value="ECO:0007669"/>
    <property type="project" value="UniProtKB-SubCell"/>
</dbReference>
<keyword evidence="8" id="KW-1185">Reference proteome</keyword>
<feature type="compositionally biased region" description="Polar residues" evidence="7">
    <location>
        <begin position="1"/>
        <end position="14"/>
    </location>
</feature>
<comment type="subcellular location">
    <subcellularLocation>
        <location evidence="1">Secreted</location>
    </subcellularLocation>
</comment>
<evidence type="ECO:0000256" key="5">
    <source>
        <dbReference type="ARBA" id="ARBA00023054"/>
    </source>
</evidence>